<evidence type="ECO:0000313" key="3">
    <source>
        <dbReference type="Proteomes" id="UP001596142"/>
    </source>
</evidence>
<dbReference type="SUPFAM" id="SSF52540">
    <property type="entry name" value="P-loop containing nucleoside triphosphate hydrolases"/>
    <property type="match status" value="1"/>
</dbReference>
<dbReference type="PANTHER" id="PTHR40072">
    <property type="entry name" value="MOLYBDOPTERIN-GUANINE DINUCLEOTIDE BIOSYNTHESIS ADAPTER PROTEIN-RELATED"/>
    <property type="match status" value="1"/>
</dbReference>
<sequence length="170" mass="19092">MAVDQHCPVLQIVGYQNSGKTTLVEKLIEAASADGMEIATIKHHGHGGKPDTEITSKDSRRHRLAGASFTVVEGQGVLQMEGVRSKWSLENLIELYQYFQPDVILVEGYKAEDYPKVVLIRDSEDLSLLENVTNVLCAVVWTPVDIENVKTFPIEAQEQYIKYILDTMRD</sequence>
<dbReference type="EMBL" id="JBHSOZ010000004">
    <property type="protein sequence ID" value="MFC5713089.1"/>
    <property type="molecule type" value="Genomic_DNA"/>
</dbReference>
<protein>
    <submittedName>
        <fullName evidence="2">Molybdopterin-guanine dinucleotide biosynthesis protein B</fullName>
    </submittedName>
</protein>
<organism evidence="2 3">
    <name type="scientific">Thalassorhabdus alkalitolerans</name>
    <dbReference type="NCBI Taxonomy" id="2282697"/>
    <lineage>
        <taxon>Bacteria</taxon>
        <taxon>Bacillati</taxon>
        <taxon>Bacillota</taxon>
        <taxon>Bacilli</taxon>
        <taxon>Bacillales</taxon>
        <taxon>Bacillaceae</taxon>
        <taxon>Thalassorhabdus</taxon>
    </lineage>
</organism>
<dbReference type="Pfam" id="PF03205">
    <property type="entry name" value="MobB"/>
    <property type="match status" value="1"/>
</dbReference>
<keyword evidence="3" id="KW-1185">Reference proteome</keyword>
<dbReference type="PANTHER" id="PTHR40072:SF1">
    <property type="entry name" value="MOLYBDOPTERIN-GUANINE DINUCLEOTIDE BIOSYNTHESIS ADAPTER PROTEIN"/>
    <property type="match status" value="1"/>
</dbReference>
<dbReference type="CDD" id="cd03116">
    <property type="entry name" value="MobB"/>
    <property type="match status" value="1"/>
</dbReference>
<evidence type="ECO:0000259" key="1">
    <source>
        <dbReference type="Pfam" id="PF03205"/>
    </source>
</evidence>
<dbReference type="InterPro" id="IPR052539">
    <property type="entry name" value="MGD_biosynthesis_adapter"/>
</dbReference>
<dbReference type="Proteomes" id="UP001596142">
    <property type="component" value="Unassembled WGS sequence"/>
</dbReference>
<name>A0ABW0YSN0_9BACI</name>
<gene>
    <name evidence="2" type="primary">mobB</name>
    <name evidence="2" type="ORF">ACFPU1_09865</name>
</gene>
<reference evidence="3" key="1">
    <citation type="journal article" date="2019" name="Int. J. Syst. Evol. Microbiol.">
        <title>The Global Catalogue of Microorganisms (GCM) 10K type strain sequencing project: providing services to taxonomists for standard genome sequencing and annotation.</title>
        <authorList>
            <consortium name="The Broad Institute Genomics Platform"/>
            <consortium name="The Broad Institute Genome Sequencing Center for Infectious Disease"/>
            <person name="Wu L."/>
            <person name="Ma J."/>
        </authorList>
    </citation>
    <scope>NUCLEOTIDE SEQUENCE [LARGE SCALE GENOMIC DNA]</scope>
    <source>
        <strain evidence="3">CECT 7184</strain>
    </source>
</reference>
<dbReference type="InterPro" id="IPR004435">
    <property type="entry name" value="MobB_dom"/>
</dbReference>
<accession>A0ABW0YSN0</accession>
<proteinExistence type="predicted"/>
<dbReference type="Gene3D" id="3.40.50.300">
    <property type="entry name" value="P-loop containing nucleotide triphosphate hydrolases"/>
    <property type="match status" value="1"/>
</dbReference>
<dbReference type="NCBIfam" id="TIGR00176">
    <property type="entry name" value="mobB"/>
    <property type="match status" value="1"/>
</dbReference>
<comment type="caution">
    <text evidence="2">The sequence shown here is derived from an EMBL/GenBank/DDBJ whole genome shotgun (WGS) entry which is preliminary data.</text>
</comment>
<evidence type="ECO:0000313" key="2">
    <source>
        <dbReference type="EMBL" id="MFC5713089.1"/>
    </source>
</evidence>
<feature type="domain" description="Molybdopterin-guanine dinucleotide biosynthesis protein B (MobB)" evidence="1">
    <location>
        <begin position="9"/>
        <end position="140"/>
    </location>
</feature>
<dbReference type="RefSeq" id="WP_385940593.1">
    <property type="nucleotide sequence ID" value="NZ_JBHSOZ010000004.1"/>
</dbReference>
<dbReference type="InterPro" id="IPR027417">
    <property type="entry name" value="P-loop_NTPase"/>
</dbReference>